<dbReference type="InterPro" id="IPR002781">
    <property type="entry name" value="TM_pro_TauE-like"/>
</dbReference>
<feature type="transmembrane region" description="Helical" evidence="8">
    <location>
        <begin position="232"/>
        <end position="250"/>
    </location>
</feature>
<evidence type="ECO:0000256" key="7">
    <source>
        <dbReference type="ARBA" id="ARBA00023136"/>
    </source>
</evidence>
<evidence type="ECO:0000256" key="3">
    <source>
        <dbReference type="ARBA" id="ARBA00022448"/>
    </source>
</evidence>
<keyword evidence="7 8" id="KW-0472">Membrane</keyword>
<accession>A0A251WZA0</accession>
<evidence type="ECO:0000313" key="10">
    <source>
        <dbReference type="Proteomes" id="UP000194664"/>
    </source>
</evidence>
<evidence type="ECO:0000256" key="1">
    <source>
        <dbReference type="ARBA" id="ARBA00004651"/>
    </source>
</evidence>
<feature type="transmembrane region" description="Helical" evidence="8">
    <location>
        <begin position="107"/>
        <end position="126"/>
    </location>
</feature>
<feature type="transmembrane region" description="Helical" evidence="8">
    <location>
        <begin position="12"/>
        <end position="38"/>
    </location>
</feature>
<evidence type="ECO:0000256" key="4">
    <source>
        <dbReference type="ARBA" id="ARBA00022475"/>
    </source>
</evidence>
<evidence type="ECO:0000256" key="8">
    <source>
        <dbReference type="RuleBase" id="RU363041"/>
    </source>
</evidence>
<name>A0A251WZA0_9RHOB</name>
<keyword evidence="10" id="KW-1185">Reference proteome</keyword>
<evidence type="ECO:0000256" key="2">
    <source>
        <dbReference type="ARBA" id="ARBA00009142"/>
    </source>
</evidence>
<gene>
    <name evidence="9" type="ORF">BVC71_06335</name>
</gene>
<dbReference type="GO" id="GO:0005886">
    <property type="term" value="C:plasma membrane"/>
    <property type="evidence" value="ECO:0007669"/>
    <property type="project" value="UniProtKB-SubCell"/>
</dbReference>
<dbReference type="PANTHER" id="PTHR30269:SF37">
    <property type="entry name" value="MEMBRANE TRANSPORTER PROTEIN"/>
    <property type="match status" value="1"/>
</dbReference>
<dbReference type="EMBL" id="MSPP01000002">
    <property type="protein sequence ID" value="OUD09465.1"/>
    <property type="molecule type" value="Genomic_DNA"/>
</dbReference>
<proteinExistence type="inferred from homology"/>
<dbReference type="Proteomes" id="UP000194664">
    <property type="component" value="Unassembled WGS sequence"/>
</dbReference>
<keyword evidence="6 8" id="KW-1133">Transmembrane helix</keyword>
<feature type="transmembrane region" description="Helical" evidence="8">
    <location>
        <begin position="50"/>
        <end position="72"/>
    </location>
</feature>
<sequence>MDALFSLISPELLAFAFVVTVIAGTVKGAIGFAMPLIMISGLSILIDPKLVVAGIILPIVLTNILQVTKGGLKNAWDALMEYRTYVILVCIMILITSQFVAYVSADMMLLGLGVIVTVLCAIQIAGVRVEIPPHRRKVGSVIAGILSGILGGFSGTWGPTTVLYLVAVDTPKAKQFSVQGVVYGAGAVMLLIGHLKSGILNAQTVPFSLALIPPGVLGMWIGFKIHDRIDQVLFRKATLWVLLIAGINLVRRGIMG</sequence>
<dbReference type="AlphaFoldDB" id="A0A251WZA0"/>
<evidence type="ECO:0000313" key="9">
    <source>
        <dbReference type="EMBL" id="OUD09465.1"/>
    </source>
</evidence>
<dbReference type="OrthoDB" id="9800873at2"/>
<dbReference type="InterPro" id="IPR052017">
    <property type="entry name" value="TSUP"/>
</dbReference>
<dbReference type="Pfam" id="PF01925">
    <property type="entry name" value="TauE"/>
    <property type="match status" value="1"/>
</dbReference>
<dbReference type="RefSeq" id="WP_086450813.1">
    <property type="nucleotide sequence ID" value="NZ_MSPP01000002.1"/>
</dbReference>
<feature type="transmembrane region" description="Helical" evidence="8">
    <location>
        <begin position="84"/>
        <end position="101"/>
    </location>
</feature>
<keyword evidence="3" id="KW-0813">Transport</keyword>
<dbReference type="PANTHER" id="PTHR30269">
    <property type="entry name" value="TRANSMEMBRANE PROTEIN YFCA"/>
    <property type="match status" value="1"/>
</dbReference>
<reference evidence="9 10" key="1">
    <citation type="submission" date="2016-12" db="EMBL/GenBank/DDBJ databases">
        <title>The draft genome sequence of HSLHS2.</title>
        <authorList>
            <person name="Hu D."/>
            <person name="Wang L."/>
            <person name="Shao Z."/>
        </authorList>
    </citation>
    <scope>NUCLEOTIDE SEQUENCE [LARGE SCALE GENOMIC DNA]</scope>
    <source>
        <strain evidence="9">MCCC 1A06712</strain>
    </source>
</reference>
<comment type="caution">
    <text evidence="9">The sequence shown here is derived from an EMBL/GenBank/DDBJ whole genome shotgun (WGS) entry which is preliminary data.</text>
</comment>
<evidence type="ECO:0000256" key="5">
    <source>
        <dbReference type="ARBA" id="ARBA00022692"/>
    </source>
</evidence>
<organism evidence="9 10">
    <name type="scientific">Marivivens niveibacter</name>
    <dbReference type="NCBI Taxonomy" id="1930667"/>
    <lineage>
        <taxon>Bacteria</taxon>
        <taxon>Pseudomonadati</taxon>
        <taxon>Pseudomonadota</taxon>
        <taxon>Alphaproteobacteria</taxon>
        <taxon>Rhodobacterales</taxon>
        <taxon>Paracoccaceae</taxon>
        <taxon>Marivivens group</taxon>
        <taxon>Marivivens</taxon>
    </lineage>
</organism>
<feature type="transmembrane region" description="Helical" evidence="8">
    <location>
        <begin position="176"/>
        <end position="195"/>
    </location>
</feature>
<keyword evidence="4 8" id="KW-1003">Cell membrane</keyword>
<keyword evidence="5 8" id="KW-0812">Transmembrane</keyword>
<evidence type="ECO:0000256" key="6">
    <source>
        <dbReference type="ARBA" id="ARBA00022989"/>
    </source>
</evidence>
<comment type="similarity">
    <text evidence="2 8">Belongs to the 4-toluene sulfonate uptake permease (TSUP) (TC 2.A.102) family.</text>
</comment>
<comment type="subcellular location">
    <subcellularLocation>
        <location evidence="1 8">Cell membrane</location>
        <topology evidence="1 8">Multi-pass membrane protein</topology>
    </subcellularLocation>
</comment>
<protein>
    <recommendedName>
        <fullName evidence="8">Probable membrane transporter protein</fullName>
    </recommendedName>
</protein>
<feature type="transmembrane region" description="Helical" evidence="8">
    <location>
        <begin position="138"/>
        <end position="156"/>
    </location>
</feature>
<feature type="transmembrane region" description="Helical" evidence="8">
    <location>
        <begin position="207"/>
        <end position="226"/>
    </location>
</feature>